<evidence type="ECO:0000259" key="8">
    <source>
        <dbReference type="Pfam" id="PF00884"/>
    </source>
</evidence>
<feature type="chain" id="PRO_5022951348" description="Sulfatase N-terminal domain-containing protein" evidence="7">
    <location>
        <begin position="21"/>
        <end position="471"/>
    </location>
</feature>
<gene>
    <name evidence="9" type="ORF">PX52LOC_03291</name>
</gene>
<evidence type="ECO:0000256" key="6">
    <source>
        <dbReference type="ARBA" id="ARBA00022837"/>
    </source>
</evidence>
<evidence type="ECO:0000256" key="5">
    <source>
        <dbReference type="ARBA" id="ARBA00022801"/>
    </source>
</evidence>
<dbReference type="GO" id="GO:0005737">
    <property type="term" value="C:cytoplasm"/>
    <property type="evidence" value="ECO:0007669"/>
    <property type="project" value="TreeGrafter"/>
</dbReference>
<keyword evidence="10" id="KW-1185">Reference proteome</keyword>
<dbReference type="Gene3D" id="3.40.720.10">
    <property type="entry name" value="Alkaline Phosphatase, subunit A"/>
    <property type="match status" value="1"/>
</dbReference>
<protein>
    <recommendedName>
        <fullName evidence="8">Sulfatase N-terminal domain-containing protein</fullName>
    </recommendedName>
</protein>
<evidence type="ECO:0000256" key="4">
    <source>
        <dbReference type="ARBA" id="ARBA00022729"/>
    </source>
</evidence>
<dbReference type="GO" id="GO:0004423">
    <property type="term" value="F:iduronate-2-sulfatase activity"/>
    <property type="evidence" value="ECO:0007669"/>
    <property type="project" value="InterPro"/>
</dbReference>
<dbReference type="InterPro" id="IPR000917">
    <property type="entry name" value="Sulfatase_N"/>
</dbReference>
<dbReference type="PANTHER" id="PTHR45953:SF1">
    <property type="entry name" value="IDURONATE 2-SULFATASE"/>
    <property type="match status" value="1"/>
</dbReference>
<feature type="domain" description="Sulfatase N-terminal" evidence="8">
    <location>
        <begin position="28"/>
        <end position="366"/>
    </location>
</feature>
<evidence type="ECO:0000313" key="9">
    <source>
        <dbReference type="EMBL" id="QEL16345.1"/>
    </source>
</evidence>
<keyword evidence="3" id="KW-0479">Metal-binding</keyword>
<reference evidence="10" key="1">
    <citation type="submission" date="2019-08" db="EMBL/GenBank/DDBJ databases">
        <title>Limnoglobus roseus gen. nov., sp. nov., a novel freshwater planctomycete with a giant genome from the family Gemmataceae.</title>
        <authorList>
            <person name="Kulichevskaya I.S."/>
            <person name="Naumoff D.G."/>
            <person name="Miroshnikov K."/>
            <person name="Ivanova A."/>
            <person name="Philippov D.A."/>
            <person name="Hakobyan A."/>
            <person name="Rijpstra I.C."/>
            <person name="Sinninghe Damste J.S."/>
            <person name="Liesack W."/>
            <person name="Dedysh S.N."/>
        </authorList>
    </citation>
    <scope>NUCLEOTIDE SEQUENCE [LARGE SCALE GENOMIC DNA]</scope>
    <source>
        <strain evidence="10">PX52</strain>
    </source>
</reference>
<dbReference type="Pfam" id="PF00884">
    <property type="entry name" value="Sulfatase"/>
    <property type="match status" value="1"/>
</dbReference>
<dbReference type="InterPro" id="IPR017850">
    <property type="entry name" value="Alkaline_phosphatase_core_sf"/>
</dbReference>
<name>A0A5C1ACJ9_9BACT</name>
<evidence type="ECO:0000313" key="10">
    <source>
        <dbReference type="Proteomes" id="UP000324974"/>
    </source>
</evidence>
<dbReference type="EMBL" id="CP042425">
    <property type="protein sequence ID" value="QEL16345.1"/>
    <property type="molecule type" value="Genomic_DNA"/>
</dbReference>
<evidence type="ECO:0000256" key="3">
    <source>
        <dbReference type="ARBA" id="ARBA00022723"/>
    </source>
</evidence>
<feature type="signal peptide" evidence="7">
    <location>
        <begin position="1"/>
        <end position="20"/>
    </location>
</feature>
<comment type="cofactor">
    <cofactor evidence="1">
        <name>Ca(2+)</name>
        <dbReference type="ChEBI" id="CHEBI:29108"/>
    </cofactor>
</comment>
<keyword evidence="6" id="KW-0106">Calcium</keyword>
<keyword evidence="5" id="KW-0378">Hydrolase</keyword>
<dbReference type="SUPFAM" id="SSF53649">
    <property type="entry name" value="Alkaline phosphatase-like"/>
    <property type="match status" value="1"/>
</dbReference>
<organism evidence="9 10">
    <name type="scientific">Limnoglobus roseus</name>
    <dbReference type="NCBI Taxonomy" id="2598579"/>
    <lineage>
        <taxon>Bacteria</taxon>
        <taxon>Pseudomonadati</taxon>
        <taxon>Planctomycetota</taxon>
        <taxon>Planctomycetia</taxon>
        <taxon>Gemmatales</taxon>
        <taxon>Gemmataceae</taxon>
        <taxon>Limnoglobus</taxon>
    </lineage>
</organism>
<comment type="similarity">
    <text evidence="2">Belongs to the sulfatase family.</text>
</comment>
<dbReference type="OrthoDB" id="9782218at2"/>
<evidence type="ECO:0000256" key="1">
    <source>
        <dbReference type="ARBA" id="ARBA00001913"/>
    </source>
</evidence>
<proteinExistence type="inferred from homology"/>
<accession>A0A5C1ACJ9</accession>
<sequence>MSRWYWSCLFALILVTATSAADPPAKKPNVLYIAADDLNARLGCYGDPLAKTPNLDKLAAAGVRFDRAYCQYPLCNPSRSSLLSGKRPATTRVYNNGVVARAHVGKDAVFLPELFRNNGYFTARVGKIAHHAHEDQVTWDVSEHPRGPNGENLMSKAYAAVEGTGIGEFSLGWKATDTKDEDEPDGVVATRVIELLEQSQKSGKPFFLAAGFYRPHLPFVAPKKYFDLYPLDRVKLPAEPPEHLKFIPKLAFNANPTPAKGEVYTDVQKREAVRAYLASISFMDAQVGRLLAALDRLKLADDTVVVFFGDHGFHLGEHGGLFRKMSLFEESARVPLILRVPGKKPGVTSRLVELVDLYPTLADLAGLTPPTDLEGTSAVPLLDDPKRAWKTAAFTTVTRRTAGATEPVFGQSVRTERYRYNAWGDGTAELYDHDADPHEYANLAADPKHAATVAELKKLLAGGWKAARPGG</sequence>
<dbReference type="RefSeq" id="WP_149111085.1">
    <property type="nucleotide sequence ID" value="NZ_CP042425.1"/>
</dbReference>
<dbReference type="PANTHER" id="PTHR45953">
    <property type="entry name" value="IDURONATE 2-SULFATASE"/>
    <property type="match status" value="1"/>
</dbReference>
<dbReference type="InterPro" id="IPR035874">
    <property type="entry name" value="IDS"/>
</dbReference>
<evidence type="ECO:0000256" key="2">
    <source>
        <dbReference type="ARBA" id="ARBA00008779"/>
    </source>
</evidence>
<dbReference type="AlphaFoldDB" id="A0A5C1ACJ9"/>
<dbReference type="KEGG" id="lrs:PX52LOC_03291"/>
<dbReference type="CDD" id="cd16030">
    <property type="entry name" value="iduronate-2-sulfatase"/>
    <property type="match status" value="1"/>
</dbReference>
<dbReference type="GO" id="GO:0046872">
    <property type="term" value="F:metal ion binding"/>
    <property type="evidence" value="ECO:0007669"/>
    <property type="project" value="UniProtKB-KW"/>
</dbReference>
<dbReference type="Proteomes" id="UP000324974">
    <property type="component" value="Chromosome"/>
</dbReference>
<keyword evidence="4 7" id="KW-0732">Signal</keyword>
<evidence type="ECO:0000256" key="7">
    <source>
        <dbReference type="SAM" id="SignalP"/>
    </source>
</evidence>